<dbReference type="Proteomes" id="UP000002051">
    <property type="component" value="Chromosome 4"/>
</dbReference>
<gene>
    <name evidence="3" type="ordered locus">MTR_4g084920</name>
    <name evidence="4" type="ORF">MtrunA17_Chr4g0044221</name>
</gene>
<feature type="transmembrane region" description="Helical" evidence="2">
    <location>
        <begin position="298"/>
        <end position="315"/>
    </location>
</feature>
<reference evidence="5" key="3">
    <citation type="submission" date="2015-04" db="UniProtKB">
        <authorList>
            <consortium name="EnsemblPlants"/>
        </authorList>
    </citation>
    <scope>IDENTIFICATION</scope>
    <source>
        <strain evidence="5">cv. Jemalong A17</strain>
    </source>
</reference>
<keyword evidence="1" id="KW-0175">Coiled coil</keyword>
<dbReference type="PANTHER" id="PTHR31791">
    <property type="entry name" value="FRIGIDA-LIKE PROTEIN 3-RELATED"/>
    <property type="match status" value="1"/>
</dbReference>
<name>A0A072UYH8_MEDTR</name>
<dbReference type="PANTHER" id="PTHR31791:SF37">
    <property type="entry name" value="A_TM021B04.7 PROTEIN"/>
    <property type="match status" value="1"/>
</dbReference>
<organism evidence="3 6">
    <name type="scientific">Medicago truncatula</name>
    <name type="common">Barrel medic</name>
    <name type="synonym">Medicago tribuloides</name>
    <dbReference type="NCBI Taxonomy" id="3880"/>
    <lineage>
        <taxon>Eukaryota</taxon>
        <taxon>Viridiplantae</taxon>
        <taxon>Streptophyta</taxon>
        <taxon>Embryophyta</taxon>
        <taxon>Tracheophyta</taxon>
        <taxon>Spermatophyta</taxon>
        <taxon>Magnoliopsida</taxon>
        <taxon>eudicotyledons</taxon>
        <taxon>Gunneridae</taxon>
        <taxon>Pentapetalae</taxon>
        <taxon>rosids</taxon>
        <taxon>fabids</taxon>
        <taxon>Fabales</taxon>
        <taxon>Fabaceae</taxon>
        <taxon>Papilionoideae</taxon>
        <taxon>50 kb inversion clade</taxon>
        <taxon>NPAAA clade</taxon>
        <taxon>Hologalegina</taxon>
        <taxon>IRL clade</taxon>
        <taxon>Trifolieae</taxon>
        <taxon>Medicago</taxon>
    </lineage>
</organism>
<reference evidence="3 6" key="2">
    <citation type="journal article" date="2014" name="BMC Genomics">
        <title>An improved genome release (version Mt4.0) for the model legume Medicago truncatula.</title>
        <authorList>
            <person name="Tang H."/>
            <person name="Krishnakumar V."/>
            <person name="Bidwell S."/>
            <person name="Rosen B."/>
            <person name="Chan A."/>
            <person name="Zhou S."/>
            <person name="Gentzbittel L."/>
            <person name="Childs K.L."/>
            <person name="Yandell M."/>
            <person name="Gundlach H."/>
            <person name="Mayer K.F."/>
            <person name="Schwartz D.C."/>
            <person name="Town C.D."/>
        </authorList>
    </citation>
    <scope>GENOME REANNOTATION</scope>
    <source>
        <strain evidence="3">A17</strain>
        <strain evidence="5 6">cv. Jemalong A17</strain>
    </source>
</reference>
<feature type="coiled-coil region" evidence="1">
    <location>
        <begin position="12"/>
        <end position="70"/>
    </location>
</feature>
<dbReference type="HOGENOM" id="CLU_872566_0_0_1"/>
<evidence type="ECO:0000313" key="3">
    <source>
        <dbReference type="EMBL" id="KEH30875.1"/>
    </source>
</evidence>
<dbReference type="Gramene" id="rna24683">
    <property type="protein sequence ID" value="RHN62143.1"/>
    <property type="gene ID" value="gene24683"/>
</dbReference>
<dbReference type="EMBL" id="CM001220">
    <property type="protein sequence ID" value="KEH30875.1"/>
    <property type="molecule type" value="Genomic_DNA"/>
</dbReference>
<sequence length="319" mass="36928">MRIMEKSILGLRSAEEQELHSLERDIEQCSKELLKKKKQASGIKRRNQNYKKMKNKIEECAEDLAADKARVGLLEEFNKKNEHGLKKNKKELCKVMDGNNDIDCGGRKEEELETLSQKIVEITEEIKTKKKELGDAKISVSDNVKELVSLRSKLIKVMSKRRTDKCDQMKDFESSKKQYEGRVTEFKSKEEEFKDDQPSPTIDGRSLQLLPIEQIDELESRGNDILANLLASSSSDPSKYVLDIIQNPIIPLCKGDNAAIIDDFHIDLLEQLMRISPHVKPHVQEDAMNLALKILSRFWVFCYFCQFMGWFHLLMKMKF</sequence>
<keyword evidence="2" id="KW-1133">Transmembrane helix</keyword>
<evidence type="ECO:0000313" key="5">
    <source>
        <dbReference type="EnsemblPlants" id="KEH30875"/>
    </source>
</evidence>
<keyword evidence="2" id="KW-0472">Membrane</keyword>
<accession>A0A072UYH8</accession>
<protein>
    <submittedName>
        <fullName evidence="3">Frigida-LIKE protein</fullName>
    </submittedName>
</protein>
<dbReference type="Proteomes" id="UP000265566">
    <property type="component" value="Chromosome 4"/>
</dbReference>
<evidence type="ECO:0000313" key="6">
    <source>
        <dbReference type="Proteomes" id="UP000002051"/>
    </source>
</evidence>
<proteinExistence type="predicted"/>
<reference evidence="3 6" key="1">
    <citation type="journal article" date="2011" name="Nature">
        <title>The Medicago genome provides insight into the evolution of rhizobial symbioses.</title>
        <authorList>
            <person name="Young N.D."/>
            <person name="Debelle F."/>
            <person name="Oldroyd G.E."/>
            <person name="Geurts R."/>
            <person name="Cannon S.B."/>
            <person name="Udvardi M.K."/>
            <person name="Benedito V.A."/>
            <person name="Mayer K.F."/>
            <person name="Gouzy J."/>
            <person name="Schoof H."/>
            <person name="Van de Peer Y."/>
            <person name="Proost S."/>
            <person name="Cook D.R."/>
            <person name="Meyers B.C."/>
            <person name="Spannagl M."/>
            <person name="Cheung F."/>
            <person name="De Mita S."/>
            <person name="Krishnakumar V."/>
            <person name="Gundlach H."/>
            <person name="Zhou S."/>
            <person name="Mudge J."/>
            <person name="Bharti A.K."/>
            <person name="Murray J.D."/>
            <person name="Naoumkina M.A."/>
            <person name="Rosen B."/>
            <person name="Silverstein K.A."/>
            <person name="Tang H."/>
            <person name="Rombauts S."/>
            <person name="Zhao P.X."/>
            <person name="Zhou P."/>
            <person name="Barbe V."/>
            <person name="Bardou P."/>
            <person name="Bechner M."/>
            <person name="Bellec A."/>
            <person name="Berger A."/>
            <person name="Berges H."/>
            <person name="Bidwell S."/>
            <person name="Bisseling T."/>
            <person name="Choisne N."/>
            <person name="Couloux A."/>
            <person name="Denny R."/>
            <person name="Deshpande S."/>
            <person name="Dai X."/>
            <person name="Doyle J.J."/>
            <person name="Dudez A.M."/>
            <person name="Farmer A.D."/>
            <person name="Fouteau S."/>
            <person name="Franken C."/>
            <person name="Gibelin C."/>
            <person name="Gish J."/>
            <person name="Goldstein S."/>
            <person name="Gonzalez A.J."/>
            <person name="Green P.J."/>
            <person name="Hallab A."/>
            <person name="Hartog M."/>
            <person name="Hua A."/>
            <person name="Humphray S.J."/>
            <person name="Jeong D.H."/>
            <person name="Jing Y."/>
            <person name="Jocker A."/>
            <person name="Kenton S.M."/>
            <person name="Kim D.J."/>
            <person name="Klee K."/>
            <person name="Lai H."/>
            <person name="Lang C."/>
            <person name="Lin S."/>
            <person name="Macmil S.L."/>
            <person name="Magdelenat G."/>
            <person name="Matthews L."/>
            <person name="McCorrison J."/>
            <person name="Monaghan E.L."/>
            <person name="Mun J.H."/>
            <person name="Najar F.Z."/>
            <person name="Nicholson C."/>
            <person name="Noirot C."/>
            <person name="O'Bleness M."/>
            <person name="Paule C.R."/>
            <person name="Poulain J."/>
            <person name="Prion F."/>
            <person name="Qin B."/>
            <person name="Qu C."/>
            <person name="Retzel E.F."/>
            <person name="Riddle C."/>
            <person name="Sallet E."/>
            <person name="Samain S."/>
            <person name="Samson N."/>
            <person name="Sanders I."/>
            <person name="Saurat O."/>
            <person name="Scarpelli C."/>
            <person name="Schiex T."/>
            <person name="Segurens B."/>
            <person name="Severin A.J."/>
            <person name="Sherrier D.J."/>
            <person name="Shi R."/>
            <person name="Sims S."/>
            <person name="Singer S.R."/>
            <person name="Sinharoy S."/>
            <person name="Sterck L."/>
            <person name="Viollet A."/>
            <person name="Wang B.B."/>
            <person name="Wang K."/>
            <person name="Wang M."/>
            <person name="Wang X."/>
            <person name="Warfsmann J."/>
            <person name="Weissenbach J."/>
            <person name="White D.D."/>
            <person name="White J.D."/>
            <person name="Wiley G.B."/>
            <person name="Wincker P."/>
            <person name="Xing Y."/>
            <person name="Yang L."/>
            <person name="Yao Z."/>
            <person name="Ying F."/>
            <person name="Zhai J."/>
            <person name="Zhou L."/>
            <person name="Zuber A."/>
            <person name="Denarie J."/>
            <person name="Dixon R.A."/>
            <person name="May G.D."/>
            <person name="Schwartz D.C."/>
            <person name="Rogers J."/>
            <person name="Quetier F."/>
            <person name="Town C.D."/>
            <person name="Roe B.A."/>
        </authorList>
    </citation>
    <scope>NUCLEOTIDE SEQUENCE [LARGE SCALE GENOMIC DNA]</scope>
    <source>
        <strain evidence="3">A17</strain>
        <strain evidence="5 6">cv. Jemalong A17</strain>
    </source>
</reference>
<dbReference type="AlphaFoldDB" id="A0A072UYH8"/>
<reference evidence="7" key="4">
    <citation type="journal article" date="2018" name="Nat. Plants">
        <title>Whole-genome landscape of Medicago truncatula symbiotic genes.</title>
        <authorList>
            <person name="Pecrix Y."/>
            <person name="Staton S.E."/>
            <person name="Sallet E."/>
            <person name="Lelandais-Briere C."/>
            <person name="Moreau S."/>
            <person name="Carrere S."/>
            <person name="Blein T."/>
            <person name="Jardinaud M.F."/>
            <person name="Latrasse D."/>
            <person name="Zouine M."/>
            <person name="Zahm M."/>
            <person name="Kreplak J."/>
            <person name="Mayjonade B."/>
            <person name="Satge C."/>
            <person name="Perez M."/>
            <person name="Cauet S."/>
            <person name="Marande W."/>
            <person name="Chantry-Darmon C."/>
            <person name="Lopez-Roques C."/>
            <person name="Bouchez O."/>
            <person name="Berard A."/>
            <person name="Debelle F."/>
            <person name="Munos S."/>
            <person name="Bendahmane A."/>
            <person name="Berges H."/>
            <person name="Niebel A."/>
            <person name="Buitink J."/>
            <person name="Frugier F."/>
            <person name="Benhamed M."/>
            <person name="Crespi M."/>
            <person name="Gouzy J."/>
            <person name="Gamas P."/>
        </authorList>
    </citation>
    <scope>NUCLEOTIDE SEQUENCE [LARGE SCALE GENOMIC DNA]</scope>
    <source>
        <strain evidence="7">cv. Jemalong A17</strain>
    </source>
</reference>
<dbReference type="EnsemblPlants" id="KEH30875">
    <property type="protein sequence ID" value="KEH30875"/>
    <property type="gene ID" value="MTR_4g084920"/>
</dbReference>
<evidence type="ECO:0000313" key="7">
    <source>
        <dbReference type="Proteomes" id="UP000265566"/>
    </source>
</evidence>
<reference evidence="4" key="5">
    <citation type="journal article" date="2018" name="Nat. Plants">
        <title>Whole-genome landscape of Medicago truncatula symbiotic genes.</title>
        <authorList>
            <person name="Pecrix Y."/>
            <person name="Gamas P."/>
            <person name="Carrere S."/>
        </authorList>
    </citation>
    <scope>NUCLEOTIDE SEQUENCE</scope>
    <source>
        <tissue evidence="4">Leaves</tissue>
    </source>
</reference>
<dbReference type="EMBL" id="PSQE01000004">
    <property type="protein sequence ID" value="RHN62143.1"/>
    <property type="molecule type" value="Genomic_DNA"/>
</dbReference>
<evidence type="ECO:0000313" key="4">
    <source>
        <dbReference type="EMBL" id="RHN62143.1"/>
    </source>
</evidence>
<evidence type="ECO:0000256" key="2">
    <source>
        <dbReference type="SAM" id="Phobius"/>
    </source>
</evidence>
<keyword evidence="2" id="KW-0812">Transmembrane</keyword>
<evidence type="ECO:0000256" key="1">
    <source>
        <dbReference type="SAM" id="Coils"/>
    </source>
</evidence>
<keyword evidence="6" id="KW-1185">Reference proteome</keyword>